<keyword evidence="2" id="KW-1185">Reference proteome</keyword>
<sequence length="204" mass="22499">MNTEDPIIVRIATANDAPYAPEITAEMESSAIARGTGIAKRSPESIIQKMTEGKAVIALTSNHQWVGFAYIDVWSNGEFVSNSGLIVSPAFRGNGVARAIKTKIFRLSRKLYPHARIFSITTGLSVMKMNMRFGFEPVTFNEITTDPAFWQGCKSCVNYNTLTSKGFKNCLCTALLYTPAHIADTSQKPEISTNFTIHVKQLIL</sequence>
<dbReference type="OrthoDB" id="9812988at2"/>
<evidence type="ECO:0000313" key="1">
    <source>
        <dbReference type="EMBL" id="SIS93099.1"/>
    </source>
</evidence>
<dbReference type="InterPro" id="IPR016181">
    <property type="entry name" value="Acyl_CoA_acyltransferase"/>
</dbReference>
<reference evidence="2" key="1">
    <citation type="submission" date="2017-01" db="EMBL/GenBank/DDBJ databases">
        <authorList>
            <person name="Varghese N."/>
            <person name="Submissions S."/>
        </authorList>
    </citation>
    <scope>NUCLEOTIDE SEQUENCE [LARGE SCALE GENOMIC DNA]</scope>
    <source>
        <strain evidence="2">DSM 21054</strain>
    </source>
</reference>
<proteinExistence type="predicted"/>
<dbReference type="STRING" id="477680.SAMN05421788_102161"/>
<name>A0A173MII4_9BACT</name>
<dbReference type="KEGG" id="fln:FLA_3241"/>
<dbReference type="Proteomes" id="UP000186917">
    <property type="component" value="Unassembled WGS sequence"/>
</dbReference>
<dbReference type="AlphaFoldDB" id="A0A173MII4"/>
<accession>A0A173MII4</accession>
<gene>
    <name evidence="1" type="ORF">SAMN05421788_102161</name>
</gene>
<dbReference type="Gene3D" id="3.40.630.30">
    <property type="match status" value="1"/>
</dbReference>
<evidence type="ECO:0008006" key="3">
    <source>
        <dbReference type="Google" id="ProtNLM"/>
    </source>
</evidence>
<dbReference type="EMBL" id="FTOR01000002">
    <property type="protein sequence ID" value="SIS93099.1"/>
    <property type="molecule type" value="Genomic_DNA"/>
</dbReference>
<dbReference type="RefSeq" id="WP_076377712.1">
    <property type="nucleotide sequence ID" value="NZ_AP017422.1"/>
</dbReference>
<organism evidence="1 2">
    <name type="scientific">Filimonas lacunae</name>
    <dbReference type="NCBI Taxonomy" id="477680"/>
    <lineage>
        <taxon>Bacteria</taxon>
        <taxon>Pseudomonadati</taxon>
        <taxon>Bacteroidota</taxon>
        <taxon>Chitinophagia</taxon>
        <taxon>Chitinophagales</taxon>
        <taxon>Chitinophagaceae</taxon>
        <taxon>Filimonas</taxon>
    </lineage>
</organism>
<protein>
    <recommendedName>
        <fullName evidence="3">N-acetyltransferase domain-containing protein</fullName>
    </recommendedName>
</protein>
<dbReference type="SUPFAM" id="SSF55729">
    <property type="entry name" value="Acyl-CoA N-acyltransferases (Nat)"/>
    <property type="match status" value="1"/>
</dbReference>
<evidence type="ECO:0000313" key="2">
    <source>
        <dbReference type="Proteomes" id="UP000186917"/>
    </source>
</evidence>